<sequence>MSQPGGAIQAKPSHYIKPRLPPSTTSSLKNPCSALQNNLNCLLKENTGLNDLPGGLASPMCRSFYCQWPGSPAIKPQTPQWLGSPAIGQHTSMAWQPSHQATNLDGRVAQPLSHKPRWPGSSAIEPQISMAGEPSHQDTHLDGREAQPSRHTA</sequence>
<accession>A0A2N5UEX9</accession>
<dbReference type="Proteomes" id="UP000235392">
    <property type="component" value="Unassembled WGS sequence"/>
</dbReference>
<evidence type="ECO:0000256" key="1">
    <source>
        <dbReference type="SAM" id="MobiDB-lite"/>
    </source>
</evidence>
<protein>
    <submittedName>
        <fullName evidence="2">Uncharacterized protein</fullName>
    </submittedName>
</protein>
<reference evidence="2 3" key="1">
    <citation type="submission" date="2017-11" db="EMBL/GenBank/DDBJ databases">
        <title>De novo assembly and phasing of dikaryotic genomes from two isolates of Puccinia coronata f. sp. avenae, the causal agent of oat crown rust.</title>
        <authorList>
            <person name="Miller M.E."/>
            <person name="Zhang Y."/>
            <person name="Omidvar V."/>
            <person name="Sperschneider J."/>
            <person name="Schwessinger B."/>
            <person name="Raley C."/>
            <person name="Palmer J.M."/>
            <person name="Garnica D."/>
            <person name="Upadhyaya N."/>
            <person name="Rathjen J."/>
            <person name="Taylor J.M."/>
            <person name="Park R.F."/>
            <person name="Dodds P.N."/>
            <person name="Hirsch C.D."/>
            <person name="Kianian S.F."/>
            <person name="Figueroa M."/>
        </authorList>
    </citation>
    <scope>NUCLEOTIDE SEQUENCE [LARGE SCALE GENOMIC DNA]</scope>
    <source>
        <strain evidence="2">12SD80</strain>
    </source>
</reference>
<evidence type="ECO:0000313" key="2">
    <source>
        <dbReference type="EMBL" id="PLW36301.1"/>
    </source>
</evidence>
<evidence type="ECO:0000313" key="3">
    <source>
        <dbReference type="Proteomes" id="UP000235392"/>
    </source>
</evidence>
<dbReference type="EMBL" id="PGCI01000162">
    <property type="protein sequence ID" value="PLW36301.1"/>
    <property type="molecule type" value="Genomic_DNA"/>
</dbReference>
<feature type="region of interest" description="Disordered" evidence="1">
    <location>
        <begin position="110"/>
        <end position="153"/>
    </location>
</feature>
<organism evidence="2 3">
    <name type="scientific">Puccinia coronata f. sp. avenae</name>
    <dbReference type="NCBI Taxonomy" id="200324"/>
    <lineage>
        <taxon>Eukaryota</taxon>
        <taxon>Fungi</taxon>
        <taxon>Dikarya</taxon>
        <taxon>Basidiomycota</taxon>
        <taxon>Pucciniomycotina</taxon>
        <taxon>Pucciniomycetes</taxon>
        <taxon>Pucciniales</taxon>
        <taxon>Pucciniaceae</taxon>
        <taxon>Puccinia</taxon>
    </lineage>
</organism>
<feature type="compositionally biased region" description="Basic and acidic residues" evidence="1">
    <location>
        <begin position="135"/>
        <end position="153"/>
    </location>
</feature>
<proteinExistence type="predicted"/>
<gene>
    <name evidence="2" type="ORF">PCASD_15916</name>
</gene>
<comment type="caution">
    <text evidence="2">The sequence shown here is derived from an EMBL/GenBank/DDBJ whole genome shotgun (WGS) entry which is preliminary data.</text>
</comment>
<name>A0A2N5UEX9_9BASI</name>
<dbReference type="AlphaFoldDB" id="A0A2N5UEX9"/>
<feature type="region of interest" description="Disordered" evidence="1">
    <location>
        <begin position="1"/>
        <end position="29"/>
    </location>
</feature>